<name>A0A1I0W637_9CLOT</name>
<evidence type="ECO:0000313" key="11">
    <source>
        <dbReference type="Proteomes" id="UP000198619"/>
    </source>
</evidence>
<sequence length="258" mass="28526">MKRLLTILLFITFVFPIMILICYSMCTAWAYPKLIPDDISYRGIEAMFSVESLHITFNSIIYALAITIVTVMLCIPAARSLSCYDFKGKGAFNLLITSPLILPLASITMGLHILFIKLGLTNTILGVVLINCIPCIPYGVRLISNVMSIVGVNHEIAAKSLGASPVKAFLFITFPMILPGVISACAFVFIIAFSQYFTTFLIGGGMVKTLPMVLIPYIQSGDRTLASVYSILFIISSLLVLIIIEKLVSKHYNKWFYI</sequence>
<dbReference type="RefSeq" id="WP_090038864.1">
    <property type="nucleotide sequence ID" value="NZ_FOKI01000004.1"/>
</dbReference>
<dbReference type="InterPro" id="IPR035906">
    <property type="entry name" value="MetI-like_sf"/>
</dbReference>
<evidence type="ECO:0000256" key="7">
    <source>
        <dbReference type="ARBA" id="ARBA00023136"/>
    </source>
</evidence>
<keyword evidence="4" id="KW-0997">Cell inner membrane</keyword>
<evidence type="ECO:0000313" key="10">
    <source>
        <dbReference type="EMBL" id="SFA84014.1"/>
    </source>
</evidence>
<evidence type="ECO:0000256" key="2">
    <source>
        <dbReference type="ARBA" id="ARBA00022448"/>
    </source>
</evidence>
<dbReference type="PROSITE" id="PS50928">
    <property type="entry name" value="ABC_TM1"/>
    <property type="match status" value="1"/>
</dbReference>
<dbReference type="SUPFAM" id="SSF161098">
    <property type="entry name" value="MetI-like"/>
    <property type="match status" value="1"/>
</dbReference>
<feature type="transmembrane region" description="Helical" evidence="8">
    <location>
        <begin position="54"/>
        <end position="78"/>
    </location>
</feature>
<keyword evidence="2" id="KW-0813">Transport</keyword>
<gene>
    <name evidence="10" type="ORF">SAMN04488528_100468</name>
</gene>
<evidence type="ECO:0000256" key="3">
    <source>
        <dbReference type="ARBA" id="ARBA00022475"/>
    </source>
</evidence>
<keyword evidence="3" id="KW-1003">Cell membrane</keyword>
<dbReference type="PANTHER" id="PTHR43357">
    <property type="entry name" value="INNER MEMBRANE ABC TRANSPORTER PERMEASE PROTEIN YDCV"/>
    <property type="match status" value="1"/>
</dbReference>
<evidence type="ECO:0000256" key="8">
    <source>
        <dbReference type="SAM" id="Phobius"/>
    </source>
</evidence>
<dbReference type="EMBL" id="FOKI01000004">
    <property type="protein sequence ID" value="SFA84014.1"/>
    <property type="molecule type" value="Genomic_DNA"/>
</dbReference>
<feature type="transmembrane region" description="Helical" evidence="8">
    <location>
        <begin position="168"/>
        <end position="193"/>
    </location>
</feature>
<dbReference type="Gene3D" id="1.10.3720.10">
    <property type="entry name" value="MetI-like"/>
    <property type="match status" value="1"/>
</dbReference>
<comment type="subcellular location">
    <subcellularLocation>
        <location evidence="1">Cell inner membrane</location>
        <topology evidence="1">Multi-pass membrane protein</topology>
    </subcellularLocation>
</comment>
<keyword evidence="7 8" id="KW-0472">Membrane</keyword>
<accession>A0A1I0W637</accession>
<dbReference type="GO" id="GO:0055085">
    <property type="term" value="P:transmembrane transport"/>
    <property type="evidence" value="ECO:0007669"/>
    <property type="project" value="InterPro"/>
</dbReference>
<dbReference type="CDD" id="cd06261">
    <property type="entry name" value="TM_PBP2"/>
    <property type="match status" value="1"/>
</dbReference>
<keyword evidence="6 8" id="KW-1133">Transmembrane helix</keyword>
<feature type="domain" description="ABC transmembrane type-1" evidence="9">
    <location>
        <begin position="56"/>
        <end position="244"/>
    </location>
</feature>
<evidence type="ECO:0000256" key="5">
    <source>
        <dbReference type="ARBA" id="ARBA00022692"/>
    </source>
</evidence>
<feature type="transmembrane region" description="Helical" evidence="8">
    <location>
        <begin position="224"/>
        <end position="244"/>
    </location>
</feature>
<dbReference type="Proteomes" id="UP000198619">
    <property type="component" value="Unassembled WGS sequence"/>
</dbReference>
<dbReference type="OrthoDB" id="9782004at2"/>
<keyword evidence="5 8" id="KW-0812">Transmembrane</keyword>
<feature type="transmembrane region" description="Helical" evidence="8">
    <location>
        <begin position="200"/>
        <end position="218"/>
    </location>
</feature>
<evidence type="ECO:0000259" key="9">
    <source>
        <dbReference type="PROSITE" id="PS50928"/>
    </source>
</evidence>
<keyword evidence="11" id="KW-1185">Reference proteome</keyword>
<protein>
    <submittedName>
        <fullName evidence="10">Putative spermidine/putrescine transport system permease protein</fullName>
    </submittedName>
</protein>
<evidence type="ECO:0000256" key="1">
    <source>
        <dbReference type="ARBA" id="ARBA00004429"/>
    </source>
</evidence>
<reference evidence="10 11" key="1">
    <citation type="submission" date="2016-10" db="EMBL/GenBank/DDBJ databases">
        <authorList>
            <person name="de Groot N.N."/>
        </authorList>
    </citation>
    <scope>NUCLEOTIDE SEQUENCE [LARGE SCALE GENOMIC DNA]</scope>
    <source>
        <strain evidence="10 11">DSM 12271</strain>
    </source>
</reference>
<dbReference type="STRING" id="84698.SAMN04488528_100468"/>
<dbReference type="InterPro" id="IPR000515">
    <property type="entry name" value="MetI-like"/>
</dbReference>
<proteinExistence type="predicted"/>
<evidence type="ECO:0000256" key="4">
    <source>
        <dbReference type="ARBA" id="ARBA00022519"/>
    </source>
</evidence>
<dbReference type="GO" id="GO:0005886">
    <property type="term" value="C:plasma membrane"/>
    <property type="evidence" value="ECO:0007669"/>
    <property type="project" value="UniProtKB-SubCell"/>
</dbReference>
<organism evidence="10 11">
    <name type="scientific">Clostridium frigidicarnis</name>
    <dbReference type="NCBI Taxonomy" id="84698"/>
    <lineage>
        <taxon>Bacteria</taxon>
        <taxon>Bacillati</taxon>
        <taxon>Bacillota</taxon>
        <taxon>Clostridia</taxon>
        <taxon>Eubacteriales</taxon>
        <taxon>Clostridiaceae</taxon>
        <taxon>Clostridium</taxon>
    </lineage>
</organism>
<evidence type="ECO:0000256" key="6">
    <source>
        <dbReference type="ARBA" id="ARBA00022989"/>
    </source>
</evidence>
<dbReference type="PANTHER" id="PTHR43357:SF4">
    <property type="entry name" value="INNER MEMBRANE ABC TRANSPORTER PERMEASE PROTEIN YDCV"/>
    <property type="match status" value="1"/>
</dbReference>
<dbReference type="AlphaFoldDB" id="A0A1I0W637"/>
<feature type="transmembrane region" description="Helical" evidence="8">
    <location>
        <begin position="90"/>
        <end position="115"/>
    </location>
</feature>